<dbReference type="Pfam" id="PF04248">
    <property type="entry name" value="NTP_transf_9"/>
    <property type="match status" value="2"/>
</dbReference>
<dbReference type="PANTHER" id="PTHR34310">
    <property type="entry name" value="DUF427 DOMAIN PROTEIN (AFU_ORTHOLOGUE AFUA_3G02220)"/>
    <property type="match status" value="1"/>
</dbReference>
<dbReference type="OMA" id="PYKGVAN"/>
<accession>M7STB0</accession>
<proteinExistence type="predicted"/>
<dbReference type="STRING" id="1287681.M7STB0"/>
<dbReference type="eggNOG" id="ENOG502SGFY">
    <property type="taxonomic scope" value="Eukaryota"/>
</dbReference>
<protein>
    <recommendedName>
        <fullName evidence="1">DUF427 domain-containing protein</fullName>
    </recommendedName>
</protein>
<keyword evidence="3" id="KW-1185">Reference proteome</keyword>
<dbReference type="KEGG" id="ela:UCREL1_5499"/>
<evidence type="ECO:0000313" key="2">
    <source>
        <dbReference type="EMBL" id="EMR67497.1"/>
    </source>
</evidence>
<dbReference type="PANTHER" id="PTHR34310:SF9">
    <property type="entry name" value="BLR5716 PROTEIN"/>
    <property type="match status" value="1"/>
</dbReference>
<evidence type="ECO:0000313" key="3">
    <source>
        <dbReference type="Proteomes" id="UP000012174"/>
    </source>
</evidence>
<dbReference type="InterPro" id="IPR007361">
    <property type="entry name" value="DUF427"/>
</dbReference>
<dbReference type="OrthoDB" id="18996at2759"/>
<sequence length="297" mass="33594">MSKPGEKSANLVELGRRLLEDGPVKTLHTPRRVRILFNGEWVADTTSAILVWEHPYYPYYYVPRRDFAEGCLSPLLPSGGVTPAGFEILQLKVRGRTTNRVLGFTTGQEASREGNNDNEWIVKQGEDGKEVLRDAVRVEFGAADAWFEEDMPIIVHPKDPFRRVDVVHATTRSVGVFVGGVEVARAASSYHLYETGLPRRFYLPPTSIADWTLLRASETRTMCPYKGEAEYYDVVLPVEKKKGGGEEKEVVYKDLVWFYRTPTIECAMIAGCLCFYNEKVDIELDGKLLARPKTHFV</sequence>
<dbReference type="InterPro" id="IPR038694">
    <property type="entry name" value="DUF427_sf"/>
</dbReference>
<dbReference type="Proteomes" id="UP000012174">
    <property type="component" value="Unassembled WGS sequence"/>
</dbReference>
<feature type="domain" description="DUF427" evidence="1">
    <location>
        <begin position="176"/>
        <end position="278"/>
    </location>
</feature>
<evidence type="ECO:0000259" key="1">
    <source>
        <dbReference type="Pfam" id="PF04248"/>
    </source>
</evidence>
<reference evidence="3" key="1">
    <citation type="journal article" date="2013" name="Genome Announc.">
        <title>Draft genome sequence of the grapevine dieback fungus Eutypa lata UCR-EL1.</title>
        <authorList>
            <person name="Blanco-Ulate B."/>
            <person name="Rolshausen P.E."/>
            <person name="Cantu D."/>
        </authorList>
    </citation>
    <scope>NUCLEOTIDE SEQUENCE [LARGE SCALE GENOMIC DNA]</scope>
    <source>
        <strain evidence="3">UCR-EL1</strain>
    </source>
</reference>
<dbReference type="EMBL" id="KB706421">
    <property type="protein sequence ID" value="EMR67497.1"/>
    <property type="molecule type" value="Genomic_DNA"/>
</dbReference>
<organism evidence="2 3">
    <name type="scientific">Eutypa lata (strain UCR-EL1)</name>
    <name type="common">Grapevine dieback disease fungus</name>
    <name type="synonym">Eutypa armeniacae</name>
    <dbReference type="NCBI Taxonomy" id="1287681"/>
    <lineage>
        <taxon>Eukaryota</taxon>
        <taxon>Fungi</taxon>
        <taxon>Dikarya</taxon>
        <taxon>Ascomycota</taxon>
        <taxon>Pezizomycotina</taxon>
        <taxon>Sordariomycetes</taxon>
        <taxon>Xylariomycetidae</taxon>
        <taxon>Xylariales</taxon>
        <taxon>Diatrypaceae</taxon>
        <taxon>Eutypa</taxon>
    </lineage>
</organism>
<dbReference type="AlphaFoldDB" id="M7STB0"/>
<name>M7STB0_EUTLA</name>
<dbReference type="HOGENOM" id="CLU_059611_1_0_1"/>
<dbReference type="Gene3D" id="2.170.150.40">
    <property type="entry name" value="Domain of unknown function (DUF427)"/>
    <property type="match status" value="2"/>
</dbReference>
<gene>
    <name evidence="2" type="ORF">UCREL1_5499</name>
</gene>
<feature type="domain" description="DUF427" evidence="1">
    <location>
        <begin position="33"/>
        <end position="74"/>
    </location>
</feature>